<evidence type="ECO:0000256" key="3">
    <source>
        <dbReference type="ARBA" id="ARBA00034247"/>
    </source>
</evidence>
<evidence type="ECO:0000259" key="5">
    <source>
        <dbReference type="PROSITE" id="PS50885"/>
    </source>
</evidence>
<comment type="catalytic activity">
    <reaction evidence="3">
        <text>2 GTP = 3',3'-c-di-GMP + 2 diphosphate</text>
        <dbReference type="Rhea" id="RHEA:24898"/>
        <dbReference type="ChEBI" id="CHEBI:33019"/>
        <dbReference type="ChEBI" id="CHEBI:37565"/>
        <dbReference type="ChEBI" id="CHEBI:58805"/>
        <dbReference type="EC" id="2.7.7.65"/>
    </reaction>
</comment>
<dbReference type="EC" id="2.7.7.65" evidence="2"/>
<dbReference type="PROSITE" id="PS50885">
    <property type="entry name" value="HAMP"/>
    <property type="match status" value="1"/>
</dbReference>
<dbReference type="EMBL" id="FNYH01000003">
    <property type="protein sequence ID" value="SEI50014.1"/>
    <property type="molecule type" value="Genomic_DNA"/>
</dbReference>
<evidence type="ECO:0000256" key="4">
    <source>
        <dbReference type="SAM" id="Phobius"/>
    </source>
</evidence>
<dbReference type="Gene3D" id="3.30.70.270">
    <property type="match status" value="1"/>
</dbReference>
<dbReference type="Pfam" id="PF00990">
    <property type="entry name" value="GGDEF"/>
    <property type="match status" value="1"/>
</dbReference>
<dbReference type="SUPFAM" id="SSF55073">
    <property type="entry name" value="Nucleotide cyclase"/>
    <property type="match status" value="1"/>
</dbReference>
<feature type="domain" description="HAMP" evidence="5">
    <location>
        <begin position="325"/>
        <end position="376"/>
    </location>
</feature>
<organism evidence="7 8">
    <name type="scientific">Allopseudospirillum japonicum</name>
    <dbReference type="NCBI Taxonomy" id="64971"/>
    <lineage>
        <taxon>Bacteria</taxon>
        <taxon>Pseudomonadati</taxon>
        <taxon>Pseudomonadota</taxon>
        <taxon>Gammaproteobacteria</taxon>
        <taxon>Oceanospirillales</taxon>
        <taxon>Oceanospirillaceae</taxon>
        <taxon>Allopseudospirillum</taxon>
    </lineage>
</organism>
<feature type="domain" description="GGDEF" evidence="6">
    <location>
        <begin position="435"/>
        <end position="572"/>
    </location>
</feature>
<dbReference type="NCBIfam" id="TIGR00254">
    <property type="entry name" value="GGDEF"/>
    <property type="match status" value="1"/>
</dbReference>
<dbReference type="PANTHER" id="PTHR45138:SF9">
    <property type="entry name" value="DIGUANYLATE CYCLASE DGCM-RELATED"/>
    <property type="match status" value="1"/>
</dbReference>
<dbReference type="SMART" id="SM00267">
    <property type="entry name" value="GGDEF"/>
    <property type="match status" value="1"/>
</dbReference>
<dbReference type="AlphaFoldDB" id="A0A1H6R9V8"/>
<comment type="cofactor">
    <cofactor evidence="1">
        <name>Mg(2+)</name>
        <dbReference type="ChEBI" id="CHEBI:18420"/>
    </cofactor>
</comment>
<reference evidence="8" key="1">
    <citation type="submission" date="2016-10" db="EMBL/GenBank/DDBJ databases">
        <authorList>
            <person name="Varghese N."/>
            <person name="Submissions S."/>
        </authorList>
    </citation>
    <scope>NUCLEOTIDE SEQUENCE [LARGE SCALE GENOMIC DNA]</scope>
    <source>
        <strain evidence="8">DSM 7165</strain>
    </source>
</reference>
<sequence length="573" mass="66131">MQQRLFKILLSIGLLLITSLGLGFGYLIHLHTQEFLDAEVASLHQGIQERVTFLDEITQREDTYLDQRLQVLLPNIYRLLTADQTPLAQVSLDRLFLIKNMYAEYGQLDIYILDPHSNIIQTTNPKELGVHLASYGTFRERIFDRLQTQTLYIDRFSTSAVEGSLRKFAFYRPKTSSDYTLEISIDFYSYLEKRYSKEYTELFKPSAFNTFVQTNPFAYYIDLYLVKAHSAFSLIHQNHQMSQENIRKVQALGYLEKQEGNFLKVYQLLKEANPDEILGHTLILETEFNLQNLNRLRNALILGSVLLSLALLVMMLFILRARLHKDFIEPLTQLKSNLEQLSQGHYLLSLPEFKYEFKDIAAAFVQMSHAVQARELALLEARQVLEQRVQERTLALQEAKSYAESLARTDMLTQLPNRRYLEEHFEYLIRDQNTYPLTLVIFDLDFFKKVNDTYGHHLGDQVLIHVGNLGSSLIQAPAMLGRLGGEEFVILLPNMHKQAAWILMDELRIHVSQTPVYVSGQPPIYVTLSAGVVTVTQKEKTQASFKHLLRCADEALYQAKASGRNCVRLYTPN</sequence>
<evidence type="ECO:0000256" key="1">
    <source>
        <dbReference type="ARBA" id="ARBA00001946"/>
    </source>
</evidence>
<evidence type="ECO:0000313" key="7">
    <source>
        <dbReference type="EMBL" id="SEI50014.1"/>
    </source>
</evidence>
<dbReference type="OrthoDB" id="9812260at2"/>
<keyword evidence="4" id="KW-0472">Membrane</keyword>
<evidence type="ECO:0000313" key="8">
    <source>
        <dbReference type="Proteomes" id="UP000242999"/>
    </source>
</evidence>
<dbReference type="FunFam" id="3.30.70.270:FF:000001">
    <property type="entry name" value="Diguanylate cyclase domain protein"/>
    <property type="match status" value="1"/>
</dbReference>
<dbReference type="Proteomes" id="UP000242999">
    <property type="component" value="Unassembled WGS sequence"/>
</dbReference>
<dbReference type="InterPro" id="IPR050469">
    <property type="entry name" value="Diguanylate_Cyclase"/>
</dbReference>
<dbReference type="GO" id="GO:0005886">
    <property type="term" value="C:plasma membrane"/>
    <property type="evidence" value="ECO:0007669"/>
    <property type="project" value="TreeGrafter"/>
</dbReference>
<dbReference type="Gene3D" id="6.10.340.10">
    <property type="match status" value="1"/>
</dbReference>
<evidence type="ECO:0000256" key="2">
    <source>
        <dbReference type="ARBA" id="ARBA00012528"/>
    </source>
</evidence>
<proteinExistence type="predicted"/>
<protein>
    <recommendedName>
        <fullName evidence="2">diguanylate cyclase</fullName>
        <ecNumber evidence="2">2.7.7.65</ecNumber>
    </recommendedName>
</protein>
<dbReference type="InterPro" id="IPR043128">
    <property type="entry name" value="Rev_trsase/Diguanyl_cyclase"/>
</dbReference>
<dbReference type="PROSITE" id="PS50887">
    <property type="entry name" value="GGDEF"/>
    <property type="match status" value="1"/>
</dbReference>
<dbReference type="InterPro" id="IPR029787">
    <property type="entry name" value="Nucleotide_cyclase"/>
</dbReference>
<accession>A0A1H6R9V8</accession>
<dbReference type="CDD" id="cd01949">
    <property type="entry name" value="GGDEF"/>
    <property type="match status" value="1"/>
</dbReference>
<name>A0A1H6R9V8_9GAMM</name>
<dbReference type="InterPro" id="IPR000160">
    <property type="entry name" value="GGDEF_dom"/>
</dbReference>
<dbReference type="GO" id="GO:1902201">
    <property type="term" value="P:negative regulation of bacterial-type flagellum-dependent cell motility"/>
    <property type="evidence" value="ECO:0007669"/>
    <property type="project" value="TreeGrafter"/>
</dbReference>
<dbReference type="GO" id="GO:0043709">
    <property type="term" value="P:cell adhesion involved in single-species biofilm formation"/>
    <property type="evidence" value="ECO:0007669"/>
    <property type="project" value="TreeGrafter"/>
</dbReference>
<dbReference type="InterPro" id="IPR003660">
    <property type="entry name" value="HAMP_dom"/>
</dbReference>
<keyword evidence="4" id="KW-1133">Transmembrane helix</keyword>
<keyword evidence="8" id="KW-1185">Reference proteome</keyword>
<dbReference type="PANTHER" id="PTHR45138">
    <property type="entry name" value="REGULATORY COMPONENTS OF SENSORY TRANSDUCTION SYSTEM"/>
    <property type="match status" value="1"/>
</dbReference>
<dbReference type="GO" id="GO:0052621">
    <property type="term" value="F:diguanylate cyclase activity"/>
    <property type="evidence" value="ECO:0007669"/>
    <property type="project" value="UniProtKB-EC"/>
</dbReference>
<dbReference type="RefSeq" id="WP_093308695.1">
    <property type="nucleotide sequence ID" value="NZ_FNYH01000003.1"/>
</dbReference>
<dbReference type="GO" id="GO:0007165">
    <property type="term" value="P:signal transduction"/>
    <property type="evidence" value="ECO:0007669"/>
    <property type="project" value="InterPro"/>
</dbReference>
<keyword evidence="4" id="KW-0812">Transmembrane</keyword>
<gene>
    <name evidence="7" type="ORF">SAMN05421831_10334</name>
</gene>
<dbReference type="STRING" id="64971.SAMN05421831_10334"/>
<evidence type="ECO:0000259" key="6">
    <source>
        <dbReference type="PROSITE" id="PS50887"/>
    </source>
</evidence>
<feature type="transmembrane region" description="Helical" evidence="4">
    <location>
        <begin position="299"/>
        <end position="319"/>
    </location>
</feature>